<dbReference type="EMBL" id="DS499595">
    <property type="protein sequence ID" value="EDP54602.1"/>
    <property type="molecule type" value="Genomic_DNA"/>
</dbReference>
<dbReference type="AlphaFoldDB" id="B0XSB6"/>
<feature type="region of interest" description="Disordered" evidence="1">
    <location>
        <begin position="1"/>
        <end position="22"/>
    </location>
</feature>
<evidence type="ECO:0008006" key="4">
    <source>
        <dbReference type="Google" id="ProtNLM"/>
    </source>
</evidence>
<dbReference type="PANTHER" id="PTHR47784">
    <property type="entry name" value="STEROL UPTAKE CONTROL PROTEIN 2"/>
    <property type="match status" value="1"/>
</dbReference>
<dbReference type="PhylomeDB" id="B0XSB6"/>
<accession>B0XSB6</accession>
<gene>
    <name evidence="2" type="ORF">AFUB_026610</name>
</gene>
<sequence>MAESSKNQHIQSPATGVFNANNATSSATRRGLDVTNAELQHENAPRGSCEVVTSPPVFTLHIELFHYFCTETVKTLEASSQGATVPLPVIVTHCLSTPYLMNELLAFAALHLSIVRPMQREYYHRHAMQLQTHAINDLKDSGCLNINPENCVPTFLFSSILGIHMLCETLYFHRDDLSSFLAKFIQYASLHRGVRAIAGTSWSTLQSLHPDQSWQNGSHSASNIGSCRIRRSLLEKIHGAKLGPALTKHYQQAIELLPFQTQAADQPPEIAPCHSVVAWPVLVHAEYLDHLSHGRPEALVILAHYAVLLHHHRQFWVFGDGGRWLIERISDQLGLDWESWLAWPKMAINTD</sequence>
<evidence type="ECO:0000256" key="1">
    <source>
        <dbReference type="SAM" id="MobiDB-lite"/>
    </source>
</evidence>
<dbReference type="InterPro" id="IPR053157">
    <property type="entry name" value="Sterol_Uptake_Regulator"/>
</dbReference>
<dbReference type="PANTHER" id="PTHR47784:SF4">
    <property type="entry name" value="ZN(II)2CYS6 TRANSCRIPTION FACTOR (EUROFUNG)"/>
    <property type="match status" value="1"/>
</dbReference>
<reference evidence="2 3" key="1">
    <citation type="journal article" date="2008" name="PLoS Genet.">
        <title>Genomic islands in the pathogenic filamentous fungus Aspergillus fumigatus.</title>
        <authorList>
            <person name="Fedorova N.D."/>
            <person name="Khaldi N."/>
            <person name="Joardar V.S."/>
            <person name="Maiti R."/>
            <person name="Amedeo P."/>
            <person name="Anderson M.J."/>
            <person name="Crabtree J."/>
            <person name="Silva J.C."/>
            <person name="Badger J.H."/>
            <person name="Albarraq A."/>
            <person name="Angiuoli S."/>
            <person name="Bussey H."/>
            <person name="Bowyer P."/>
            <person name="Cotty P.J."/>
            <person name="Dyer P.S."/>
            <person name="Egan A."/>
            <person name="Galens K."/>
            <person name="Fraser-Liggett C.M."/>
            <person name="Haas B.J."/>
            <person name="Inman J.M."/>
            <person name="Kent R."/>
            <person name="Lemieux S."/>
            <person name="Malavazi I."/>
            <person name="Orvis J."/>
            <person name="Roemer T."/>
            <person name="Ronning C.M."/>
            <person name="Sundaram J.P."/>
            <person name="Sutton G."/>
            <person name="Turner G."/>
            <person name="Venter J.C."/>
            <person name="White O.R."/>
            <person name="Whitty B.R."/>
            <person name="Youngman P."/>
            <person name="Wolfe K.H."/>
            <person name="Goldman G.H."/>
            <person name="Wortman J.R."/>
            <person name="Jiang B."/>
            <person name="Denning D.W."/>
            <person name="Nierman W.C."/>
        </authorList>
    </citation>
    <scope>NUCLEOTIDE SEQUENCE [LARGE SCALE GENOMIC DNA]</scope>
    <source>
        <strain evidence="3">CBS 144.89 / FGSC A1163 / CEA10</strain>
    </source>
</reference>
<proteinExistence type="predicted"/>
<dbReference type="Proteomes" id="UP000001699">
    <property type="component" value="Unassembled WGS sequence"/>
</dbReference>
<dbReference type="GO" id="GO:0001228">
    <property type="term" value="F:DNA-binding transcription activator activity, RNA polymerase II-specific"/>
    <property type="evidence" value="ECO:0007669"/>
    <property type="project" value="TreeGrafter"/>
</dbReference>
<dbReference type="OrthoDB" id="4937900at2759"/>
<keyword evidence="3" id="KW-1185">Reference proteome</keyword>
<dbReference type="VEuPathDB" id="FungiDB:AFUB_026610"/>
<dbReference type="HOGENOM" id="CLU_024934_2_1_1"/>
<name>B0XSB6_ASPFC</name>
<protein>
    <recommendedName>
        <fullName evidence="4">C6 finger domain-containing protein</fullName>
    </recommendedName>
</protein>
<organism evidence="2 3">
    <name type="scientific">Aspergillus fumigatus (strain CBS 144.89 / FGSC A1163 / CEA10)</name>
    <name type="common">Neosartorya fumigata</name>
    <dbReference type="NCBI Taxonomy" id="451804"/>
    <lineage>
        <taxon>Eukaryota</taxon>
        <taxon>Fungi</taxon>
        <taxon>Dikarya</taxon>
        <taxon>Ascomycota</taxon>
        <taxon>Pezizomycotina</taxon>
        <taxon>Eurotiomycetes</taxon>
        <taxon>Eurotiomycetidae</taxon>
        <taxon>Eurotiales</taxon>
        <taxon>Aspergillaceae</taxon>
        <taxon>Aspergillus</taxon>
        <taxon>Aspergillus subgen. Fumigati</taxon>
    </lineage>
</organism>
<evidence type="ECO:0000313" key="2">
    <source>
        <dbReference type="EMBL" id="EDP54602.1"/>
    </source>
</evidence>
<evidence type="ECO:0000313" key="3">
    <source>
        <dbReference type="Proteomes" id="UP000001699"/>
    </source>
</evidence>